<reference evidence="7" key="1">
    <citation type="journal article" date="2019" name="Curr. Biol.">
        <title>Genome Sequence of Striga asiatica Provides Insight into the Evolution of Plant Parasitism.</title>
        <authorList>
            <person name="Yoshida S."/>
            <person name="Kim S."/>
            <person name="Wafula E.K."/>
            <person name="Tanskanen J."/>
            <person name="Kim Y.M."/>
            <person name="Honaas L."/>
            <person name="Yang Z."/>
            <person name="Spallek T."/>
            <person name="Conn C.E."/>
            <person name="Ichihashi Y."/>
            <person name="Cheong K."/>
            <person name="Cui S."/>
            <person name="Der J.P."/>
            <person name="Gundlach H."/>
            <person name="Jiao Y."/>
            <person name="Hori C."/>
            <person name="Ishida J.K."/>
            <person name="Kasahara H."/>
            <person name="Kiba T."/>
            <person name="Kim M.S."/>
            <person name="Koo N."/>
            <person name="Laohavisit A."/>
            <person name="Lee Y.H."/>
            <person name="Lumba S."/>
            <person name="McCourt P."/>
            <person name="Mortimer J.C."/>
            <person name="Mutuku J.M."/>
            <person name="Nomura T."/>
            <person name="Sasaki-Sekimoto Y."/>
            <person name="Seto Y."/>
            <person name="Wang Y."/>
            <person name="Wakatake T."/>
            <person name="Sakakibara H."/>
            <person name="Demura T."/>
            <person name="Yamaguchi S."/>
            <person name="Yoneyama K."/>
            <person name="Manabe R.I."/>
            <person name="Nelson D.C."/>
            <person name="Schulman A.H."/>
            <person name="Timko M.P."/>
            <person name="dePamphilis C.W."/>
            <person name="Choi D."/>
            <person name="Shirasu K."/>
        </authorList>
    </citation>
    <scope>NUCLEOTIDE SEQUENCE [LARGE SCALE GENOMIC DNA]</scope>
    <source>
        <strain evidence="7">cv. UVA1</strain>
    </source>
</reference>
<dbReference type="GO" id="GO:0031124">
    <property type="term" value="P:mRNA 3'-end processing"/>
    <property type="evidence" value="ECO:0007669"/>
    <property type="project" value="InterPro"/>
</dbReference>
<keyword evidence="7" id="KW-1185">Reference proteome</keyword>
<dbReference type="PANTHER" id="PTHR45735:SF2">
    <property type="entry name" value="CLEAVAGE STIMULATION FACTOR SUBUNIT 2"/>
    <property type="match status" value="1"/>
</dbReference>
<evidence type="ECO:0000259" key="5">
    <source>
        <dbReference type="PROSITE" id="PS50102"/>
    </source>
</evidence>
<evidence type="ECO:0000313" key="7">
    <source>
        <dbReference type="Proteomes" id="UP000325081"/>
    </source>
</evidence>
<dbReference type="PANTHER" id="PTHR45735">
    <property type="entry name" value="CLEAVAGE STIMULATION FACTOR SUBUNIT 2"/>
    <property type="match status" value="1"/>
</dbReference>
<sequence length="238" mass="25925">MMLLKNNLFKYARSPVVSFRYWKTNGYGFCEYKDGETAVSARRNLQGYEINGRQLRVDFAENDKNADRNREQGGGGPGIPSNVDPLKQLGGPAGQSSLHQPMGDSVAVTAATVMAGALGSGRGSVVIGQSRVVSDTMDQVNRASKLVKLNGSQALPSSRAVNIVTRFPTSNIPGRQAPRAEETLKSDKQQATQLQVPSDVNRTLLQQVLSLTQEQLSSLPPDQQQQLIQLQQMLWQAT</sequence>
<keyword evidence="3" id="KW-0694">RNA-binding</keyword>
<dbReference type="Gene3D" id="1.10.20.70">
    <property type="entry name" value="Transcription termination and cleavage factor, C-terminal domain"/>
    <property type="match status" value="1"/>
</dbReference>
<dbReference type="PROSITE" id="PS50102">
    <property type="entry name" value="RRM"/>
    <property type="match status" value="1"/>
</dbReference>
<proteinExistence type="predicted"/>
<dbReference type="Gene3D" id="3.30.70.330">
    <property type="match status" value="1"/>
</dbReference>
<evidence type="ECO:0000313" key="6">
    <source>
        <dbReference type="EMBL" id="GER41791.1"/>
    </source>
</evidence>
<comment type="subcellular location">
    <subcellularLocation>
        <location evidence="1">Nucleus</location>
    </subcellularLocation>
</comment>
<dbReference type="SUPFAM" id="SSF54928">
    <property type="entry name" value="RNA-binding domain, RBD"/>
    <property type="match status" value="1"/>
</dbReference>
<dbReference type="Pfam" id="PF00076">
    <property type="entry name" value="RRM_1"/>
    <property type="match status" value="1"/>
</dbReference>
<dbReference type="Pfam" id="PF14304">
    <property type="entry name" value="CSTF_C"/>
    <property type="match status" value="1"/>
</dbReference>
<dbReference type="InterPro" id="IPR026896">
    <property type="entry name" value="CSTF_C"/>
</dbReference>
<dbReference type="OrthoDB" id="272703at2759"/>
<dbReference type="GO" id="GO:0003729">
    <property type="term" value="F:mRNA binding"/>
    <property type="evidence" value="ECO:0007669"/>
    <property type="project" value="TreeGrafter"/>
</dbReference>
<keyword evidence="2" id="KW-0539">Nucleus</keyword>
<protein>
    <submittedName>
        <fullName evidence="6">mRNA splicing factor</fullName>
    </submittedName>
</protein>
<gene>
    <name evidence="6" type="ORF">STAS_18525</name>
</gene>
<feature type="region of interest" description="Disordered" evidence="4">
    <location>
        <begin position="65"/>
        <end position="101"/>
    </location>
</feature>
<evidence type="ECO:0000256" key="2">
    <source>
        <dbReference type="ARBA" id="ARBA00023242"/>
    </source>
</evidence>
<dbReference type="InterPro" id="IPR038192">
    <property type="entry name" value="CSTF_C_sf"/>
</dbReference>
<name>A0A5A7QCT2_STRAF</name>
<dbReference type="InterPro" id="IPR035979">
    <property type="entry name" value="RBD_domain_sf"/>
</dbReference>
<dbReference type="GO" id="GO:0005847">
    <property type="term" value="C:mRNA cleavage and polyadenylation specificity factor complex"/>
    <property type="evidence" value="ECO:0007669"/>
    <property type="project" value="TreeGrafter"/>
</dbReference>
<evidence type="ECO:0000256" key="3">
    <source>
        <dbReference type="PROSITE-ProRule" id="PRU00176"/>
    </source>
</evidence>
<organism evidence="6 7">
    <name type="scientific">Striga asiatica</name>
    <name type="common">Asiatic witchweed</name>
    <name type="synonym">Buchnera asiatica</name>
    <dbReference type="NCBI Taxonomy" id="4170"/>
    <lineage>
        <taxon>Eukaryota</taxon>
        <taxon>Viridiplantae</taxon>
        <taxon>Streptophyta</taxon>
        <taxon>Embryophyta</taxon>
        <taxon>Tracheophyta</taxon>
        <taxon>Spermatophyta</taxon>
        <taxon>Magnoliopsida</taxon>
        <taxon>eudicotyledons</taxon>
        <taxon>Gunneridae</taxon>
        <taxon>Pentapetalae</taxon>
        <taxon>asterids</taxon>
        <taxon>lamiids</taxon>
        <taxon>Lamiales</taxon>
        <taxon>Orobanchaceae</taxon>
        <taxon>Buchnereae</taxon>
        <taxon>Striga</taxon>
    </lineage>
</organism>
<feature type="domain" description="RRM" evidence="5">
    <location>
        <begin position="7"/>
        <end position="62"/>
    </location>
</feature>
<dbReference type="InterPro" id="IPR012677">
    <property type="entry name" value="Nucleotide-bd_a/b_plait_sf"/>
</dbReference>
<accession>A0A5A7QCT2</accession>
<evidence type="ECO:0000256" key="1">
    <source>
        <dbReference type="ARBA" id="ARBA00004123"/>
    </source>
</evidence>
<comment type="caution">
    <text evidence="6">The sequence shown here is derived from an EMBL/GenBank/DDBJ whole genome shotgun (WGS) entry which is preliminary data.</text>
</comment>
<dbReference type="EMBL" id="BKCP01006183">
    <property type="protein sequence ID" value="GER41791.1"/>
    <property type="molecule type" value="Genomic_DNA"/>
</dbReference>
<dbReference type="AlphaFoldDB" id="A0A5A7QCT2"/>
<dbReference type="Proteomes" id="UP000325081">
    <property type="component" value="Unassembled WGS sequence"/>
</dbReference>
<evidence type="ECO:0000256" key="4">
    <source>
        <dbReference type="SAM" id="MobiDB-lite"/>
    </source>
</evidence>
<dbReference type="InterPro" id="IPR000504">
    <property type="entry name" value="RRM_dom"/>
</dbReference>